<feature type="transmembrane region" description="Helical" evidence="4">
    <location>
        <begin position="269"/>
        <end position="288"/>
    </location>
</feature>
<evidence type="ECO:0000256" key="1">
    <source>
        <dbReference type="ARBA" id="ARBA00022692"/>
    </source>
</evidence>
<dbReference type="RefSeq" id="WP_067615315.1">
    <property type="nucleotide sequence ID" value="NZ_MAGO01000001.1"/>
</dbReference>
<feature type="transmembrane region" description="Helical" evidence="4">
    <location>
        <begin position="355"/>
        <end position="377"/>
    </location>
</feature>
<feature type="transmembrane region" description="Helical" evidence="4">
    <location>
        <begin position="236"/>
        <end position="257"/>
    </location>
</feature>
<dbReference type="AlphaFoldDB" id="A0A1B9F8J3"/>
<reference evidence="6 7" key="1">
    <citation type="submission" date="2016-06" db="EMBL/GenBank/DDBJ databases">
        <title>Respiratory ammonification of nitrate coupled to the oxidation of elemental sulfur in deep-sea autotrophic thermophilic bacteria.</title>
        <authorList>
            <person name="Slobodkina G.B."/>
            <person name="Mardanov A.V."/>
            <person name="Ravin N.V."/>
            <person name="Frolova A.A."/>
            <person name="Viryasiv M.B."/>
            <person name="Chernyh N.A."/>
            <person name="Bonch-Osmolovskaya E.A."/>
            <person name="Slobodkin A.I."/>
        </authorList>
    </citation>
    <scope>NUCLEOTIDE SEQUENCE [LARGE SCALE GENOMIC DNA]</scope>
    <source>
        <strain evidence="6 7">S69</strain>
    </source>
</reference>
<dbReference type="PROSITE" id="PS50850">
    <property type="entry name" value="MFS"/>
    <property type="match status" value="1"/>
</dbReference>
<dbReference type="PANTHER" id="PTHR11360">
    <property type="entry name" value="MONOCARBOXYLATE TRANSPORTER"/>
    <property type="match status" value="1"/>
</dbReference>
<feature type="transmembrane region" description="Helical" evidence="4">
    <location>
        <begin position="51"/>
        <end position="70"/>
    </location>
</feature>
<dbReference type="PANTHER" id="PTHR11360:SF290">
    <property type="entry name" value="MONOCARBOXYLATE MFS PERMEASE"/>
    <property type="match status" value="1"/>
</dbReference>
<dbReference type="Pfam" id="PF06779">
    <property type="entry name" value="MFS_4"/>
    <property type="match status" value="1"/>
</dbReference>
<keyword evidence="1 4" id="KW-0812">Transmembrane</keyword>
<evidence type="ECO:0000256" key="2">
    <source>
        <dbReference type="ARBA" id="ARBA00022989"/>
    </source>
</evidence>
<evidence type="ECO:0000313" key="6">
    <source>
        <dbReference type="EMBL" id="OCC16259.1"/>
    </source>
</evidence>
<accession>A0A1B9F8J3</accession>
<gene>
    <name evidence="6" type="ORF">DBT_0076</name>
</gene>
<comment type="caution">
    <text evidence="6">The sequence shown here is derived from an EMBL/GenBank/DDBJ whole genome shotgun (WGS) entry which is preliminary data.</text>
</comment>
<dbReference type="Gene3D" id="1.20.1250.20">
    <property type="entry name" value="MFS general substrate transporter like domains"/>
    <property type="match status" value="2"/>
</dbReference>
<keyword evidence="2 4" id="KW-1133">Transmembrane helix</keyword>
<feature type="transmembrane region" description="Helical" evidence="4">
    <location>
        <begin position="82"/>
        <end position="100"/>
    </location>
</feature>
<dbReference type="Proteomes" id="UP000093080">
    <property type="component" value="Unassembled WGS sequence"/>
</dbReference>
<feature type="domain" description="Major facilitator superfamily (MFS) profile" evidence="5">
    <location>
        <begin position="11"/>
        <end position="407"/>
    </location>
</feature>
<evidence type="ECO:0000259" key="5">
    <source>
        <dbReference type="PROSITE" id="PS50850"/>
    </source>
</evidence>
<evidence type="ECO:0000313" key="7">
    <source>
        <dbReference type="Proteomes" id="UP000093080"/>
    </source>
</evidence>
<dbReference type="STRING" id="1156395.DBT_0076"/>
<feature type="transmembrane region" description="Helical" evidence="4">
    <location>
        <begin position="170"/>
        <end position="190"/>
    </location>
</feature>
<evidence type="ECO:0000256" key="3">
    <source>
        <dbReference type="ARBA" id="ARBA00023136"/>
    </source>
</evidence>
<feature type="transmembrane region" description="Helical" evidence="4">
    <location>
        <begin position="106"/>
        <end position="125"/>
    </location>
</feature>
<feature type="transmembrane region" description="Helical" evidence="4">
    <location>
        <begin position="319"/>
        <end position="343"/>
    </location>
</feature>
<name>A0A1B9F8J3_9BACT</name>
<sequence length="407" mass="42922">MKVREIYYGWYIVAAGTLCIFAALGLGRFALGMILPSMGTVLKLSASEMGFISTSNFAGYLFAVLICLVWGQVLSARHTISLALLASGLSMGLMSFINGYKSASFFYFLTGIGSGLANIPTMALVSNWFRPNLRGRAAGFIVMGSGFGILLSGFMVPILNQKYLIDGWRISWLILSGIVILSSIVCFLIIRNGPEDMGLTPEGSGHGPGNPEKEGRAKTGFSGGVSLRTIIHLSSIYFCFGASYTIYVTFIVVSFTGERGLSEAFAGGLWALIGGVSLFSGPIPGWIADWAGRKIALLVVFGMQSLAYLFAGLPYGHGILPWASVLCYGIAAWGIPGIMTAIVADFAGPAYTARLFAIVTLIMAVGQVIGPAVGGALSDFTNSFSTAFFLASGIALSGLLLSSTLKI</sequence>
<feature type="transmembrane region" description="Helical" evidence="4">
    <location>
        <begin position="383"/>
        <end position="401"/>
    </location>
</feature>
<dbReference type="GO" id="GO:0022857">
    <property type="term" value="F:transmembrane transporter activity"/>
    <property type="evidence" value="ECO:0007669"/>
    <property type="project" value="InterPro"/>
</dbReference>
<protein>
    <submittedName>
        <fullName evidence="6">Transporter, MFS superfamily</fullName>
    </submittedName>
</protein>
<feature type="transmembrane region" description="Helical" evidence="4">
    <location>
        <begin position="137"/>
        <end position="158"/>
    </location>
</feature>
<dbReference type="InterPro" id="IPR020846">
    <property type="entry name" value="MFS_dom"/>
</dbReference>
<dbReference type="EMBL" id="MAGO01000001">
    <property type="protein sequence ID" value="OCC16259.1"/>
    <property type="molecule type" value="Genomic_DNA"/>
</dbReference>
<dbReference type="InterPro" id="IPR050327">
    <property type="entry name" value="Proton-linked_MCT"/>
</dbReference>
<keyword evidence="3 4" id="KW-0472">Membrane</keyword>
<proteinExistence type="predicted"/>
<feature type="transmembrane region" description="Helical" evidence="4">
    <location>
        <begin position="295"/>
        <end position="313"/>
    </location>
</feature>
<keyword evidence="7" id="KW-1185">Reference proteome</keyword>
<dbReference type="InterPro" id="IPR010645">
    <property type="entry name" value="MFS_4"/>
</dbReference>
<dbReference type="OrthoDB" id="9797953at2"/>
<organism evidence="6 7">
    <name type="scientific">Dissulfuribacter thermophilus</name>
    <dbReference type="NCBI Taxonomy" id="1156395"/>
    <lineage>
        <taxon>Bacteria</taxon>
        <taxon>Pseudomonadati</taxon>
        <taxon>Thermodesulfobacteriota</taxon>
        <taxon>Dissulfuribacteria</taxon>
        <taxon>Dissulfuribacterales</taxon>
        <taxon>Dissulfuribacteraceae</taxon>
        <taxon>Dissulfuribacter</taxon>
    </lineage>
</organism>
<dbReference type="SUPFAM" id="SSF103473">
    <property type="entry name" value="MFS general substrate transporter"/>
    <property type="match status" value="1"/>
</dbReference>
<evidence type="ECO:0000256" key="4">
    <source>
        <dbReference type="SAM" id="Phobius"/>
    </source>
</evidence>
<feature type="transmembrane region" description="Helical" evidence="4">
    <location>
        <begin position="7"/>
        <end position="31"/>
    </location>
</feature>
<dbReference type="InterPro" id="IPR036259">
    <property type="entry name" value="MFS_trans_sf"/>
</dbReference>